<dbReference type="InterPro" id="IPR011016">
    <property type="entry name" value="Znf_RING-CH"/>
</dbReference>
<dbReference type="EC" id="2.3.2.27" evidence="2"/>
<keyword evidence="4 6" id="KW-0863">Zinc-finger</keyword>
<dbReference type="Pfam" id="PF13639">
    <property type="entry name" value="zf-RING_2"/>
    <property type="match status" value="1"/>
</dbReference>
<sequence length="77" mass="8856">MVPALESSIESLEKKTLMDCGTNCSVCLEEVLRGCEGLVMPCLHVFHEDCIKEWLRTSYYCPVCRFEMPKRVVLNLE</sequence>
<dbReference type="SMART" id="SM00184">
    <property type="entry name" value="RING"/>
    <property type="match status" value="1"/>
</dbReference>
<reference evidence="8" key="1">
    <citation type="submission" date="2020-07" db="EMBL/GenBank/DDBJ databases">
        <title>Ethylene signaling mediates host invasion by parasitic plants.</title>
        <authorList>
            <person name="Yoshida S."/>
        </authorList>
    </citation>
    <scope>NUCLEOTIDE SEQUENCE</scope>
    <source>
        <strain evidence="8">Okayama</strain>
    </source>
</reference>
<dbReference type="GO" id="GO:0061630">
    <property type="term" value="F:ubiquitin protein ligase activity"/>
    <property type="evidence" value="ECO:0007669"/>
    <property type="project" value="UniProtKB-EC"/>
</dbReference>
<dbReference type="Proteomes" id="UP000653305">
    <property type="component" value="Unassembled WGS sequence"/>
</dbReference>
<evidence type="ECO:0000256" key="5">
    <source>
        <dbReference type="ARBA" id="ARBA00022833"/>
    </source>
</evidence>
<dbReference type="PROSITE" id="PS50089">
    <property type="entry name" value="ZF_RING_2"/>
    <property type="match status" value="1"/>
</dbReference>
<evidence type="ECO:0000256" key="2">
    <source>
        <dbReference type="ARBA" id="ARBA00012483"/>
    </source>
</evidence>
<comment type="caution">
    <text evidence="8">The sequence shown here is derived from an EMBL/GenBank/DDBJ whole genome shotgun (WGS) entry which is preliminary data.</text>
</comment>
<feature type="domain" description="RING-type" evidence="7">
    <location>
        <begin position="24"/>
        <end position="65"/>
    </location>
</feature>
<organism evidence="8 9">
    <name type="scientific">Phtheirospermum japonicum</name>
    <dbReference type="NCBI Taxonomy" id="374723"/>
    <lineage>
        <taxon>Eukaryota</taxon>
        <taxon>Viridiplantae</taxon>
        <taxon>Streptophyta</taxon>
        <taxon>Embryophyta</taxon>
        <taxon>Tracheophyta</taxon>
        <taxon>Spermatophyta</taxon>
        <taxon>Magnoliopsida</taxon>
        <taxon>eudicotyledons</taxon>
        <taxon>Gunneridae</taxon>
        <taxon>Pentapetalae</taxon>
        <taxon>asterids</taxon>
        <taxon>lamiids</taxon>
        <taxon>Lamiales</taxon>
        <taxon>Orobanchaceae</taxon>
        <taxon>Orobanchaceae incertae sedis</taxon>
        <taxon>Phtheirospermum</taxon>
    </lineage>
</organism>
<gene>
    <name evidence="8" type="ORF">PHJA_000881800</name>
</gene>
<dbReference type="OrthoDB" id="4348522at2759"/>
<dbReference type="InterPro" id="IPR001841">
    <property type="entry name" value="Znf_RING"/>
</dbReference>
<keyword evidence="9" id="KW-1185">Reference proteome</keyword>
<dbReference type="Gene3D" id="3.30.40.10">
    <property type="entry name" value="Zinc/RING finger domain, C3HC4 (zinc finger)"/>
    <property type="match status" value="1"/>
</dbReference>
<proteinExistence type="predicted"/>
<dbReference type="GO" id="GO:0008270">
    <property type="term" value="F:zinc ion binding"/>
    <property type="evidence" value="ECO:0007669"/>
    <property type="project" value="UniProtKB-KW"/>
</dbReference>
<comment type="catalytic activity">
    <reaction evidence="1">
        <text>S-ubiquitinyl-[E2 ubiquitin-conjugating enzyme]-L-cysteine + [acceptor protein]-L-lysine = [E2 ubiquitin-conjugating enzyme]-L-cysteine + N(6)-ubiquitinyl-[acceptor protein]-L-lysine.</text>
        <dbReference type="EC" id="2.3.2.27"/>
    </reaction>
</comment>
<name>A0A830BZE8_9LAMI</name>
<dbReference type="GO" id="GO:0016567">
    <property type="term" value="P:protein ubiquitination"/>
    <property type="evidence" value="ECO:0007669"/>
    <property type="project" value="TreeGrafter"/>
</dbReference>
<evidence type="ECO:0000256" key="1">
    <source>
        <dbReference type="ARBA" id="ARBA00000900"/>
    </source>
</evidence>
<keyword evidence="3" id="KW-0479">Metal-binding</keyword>
<evidence type="ECO:0000256" key="4">
    <source>
        <dbReference type="ARBA" id="ARBA00022771"/>
    </source>
</evidence>
<dbReference type="PANTHER" id="PTHR15710:SF77">
    <property type="entry name" value="RING-H2 FINGER PROTEIN ATL21B"/>
    <property type="match status" value="1"/>
</dbReference>
<dbReference type="SUPFAM" id="SSF57850">
    <property type="entry name" value="RING/U-box"/>
    <property type="match status" value="1"/>
</dbReference>
<protein>
    <recommendedName>
        <fullName evidence="2">RING-type E3 ubiquitin transferase</fullName>
        <ecNumber evidence="2">2.3.2.27</ecNumber>
    </recommendedName>
</protein>
<evidence type="ECO:0000313" key="9">
    <source>
        <dbReference type="Proteomes" id="UP000653305"/>
    </source>
</evidence>
<dbReference type="AlphaFoldDB" id="A0A830BZE8"/>
<dbReference type="SMART" id="SM00744">
    <property type="entry name" value="RINGv"/>
    <property type="match status" value="1"/>
</dbReference>
<accession>A0A830BZE8</accession>
<dbReference type="PANTHER" id="PTHR15710">
    <property type="entry name" value="E3 UBIQUITIN-PROTEIN LIGASE PRAJA"/>
    <property type="match status" value="1"/>
</dbReference>
<evidence type="ECO:0000313" key="8">
    <source>
        <dbReference type="EMBL" id="GFP87381.1"/>
    </source>
</evidence>
<evidence type="ECO:0000256" key="3">
    <source>
        <dbReference type="ARBA" id="ARBA00022723"/>
    </source>
</evidence>
<dbReference type="EMBL" id="BMAC01000142">
    <property type="protein sequence ID" value="GFP87381.1"/>
    <property type="molecule type" value="Genomic_DNA"/>
</dbReference>
<evidence type="ECO:0000259" key="7">
    <source>
        <dbReference type="PROSITE" id="PS50089"/>
    </source>
</evidence>
<evidence type="ECO:0000256" key="6">
    <source>
        <dbReference type="PROSITE-ProRule" id="PRU00175"/>
    </source>
</evidence>
<keyword evidence="5" id="KW-0862">Zinc</keyword>
<dbReference type="InterPro" id="IPR013083">
    <property type="entry name" value="Znf_RING/FYVE/PHD"/>
</dbReference>
<dbReference type="GO" id="GO:0005737">
    <property type="term" value="C:cytoplasm"/>
    <property type="evidence" value="ECO:0007669"/>
    <property type="project" value="TreeGrafter"/>
</dbReference>